<dbReference type="InterPro" id="IPR050172">
    <property type="entry name" value="SsuD_RutA_monooxygenase"/>
</dbReference>
<comment type="caution">
    <text evidence="8">The sequence shown here is derived from an EMBL/GenBank/DDBJ whole genome shotgun (WGS) entry which is preliminary data.</text>
</comment>
<evidence type="ECO:0000256" key="1">
    <source>
        <dbReference type="ARBA" id="ARBA00022630"/>
    </source>
</evidence>
<evidence type="ECO:0000313" key="11">
    <source>
        <dbReference type="Proteomes" id="UP000746584"/>
    </source>
</evidence>
<keyword evidence="11" id="KW-1185">Reference proteome</keyword>
<dbReference type="InterPro" id="IPR011251">
    <property type="entry name" value="Luciferase-like_dom"/>
</dbReference>
<dbReference type="GO" id="GO:0006212">
    <property type="term" value="P:uracil catabolic process"/>
    <property type="evidence" value="ECO:0007669"/>
    <property type="project" value="UniProtKB-UniRule"/>
</dbReference>
<dbReference type="AlphaFoldDB" id="A0A8H9L1F5"/>
<dbReference type="EMBL" id="BMOI01000016">
    <property type="protein sequence ID" value="GGL10305.1"/>
    <property type="molecule type" value="Genomic_DNA"/>
</dbReference>
<keyword evidence="2 6" id="KW-0288">FMN</keyword>
<evidence type="ECO:0000256" key="2">
    <source>
        <dbReference type="ARBA" id="ARBA00022643"/>
    </source>
</evidence>
<dbReference type="HAMAP" id="MF_01699">
    <property type="entry name" value="RutA"/>
    <property type="match status" value="1"/>
</dbReference>
<feature type="binding site" evidence="6">
    <location>
        <begin position="61"/>
        <end position="62"/>
    </location>
    <ligand>
        <name>FMN</name>
        <dbReference type="ChEBI" id="CHEBI:58210"/>
    </ligand>
</feature>
<keyword evidence="1 6" id="KW-0285">Flavoprotein</keyword>
<evidence type="ECO:0000256" key="5">
    <source>
        <dbReference type="ARBA" id="ARBA00023033"/>
    </source>
</evidence>
<feature type="binding site" evidence="6">
    <location>
        <position position="203"/>
    </location>
    <ligand>
        <name>FMN</name>
        <dbReference type="ChEBI" id="CHEBI:58210"/>
    </ligand>
</feature>
<keyword evidence="5 6" id="KW-0503">Monooxygenase</keyword>
<sequence length="378" mass="41333">MTTTLTTESESPMDIGVFIPIGSNGWLISTASPQYKPSFDLNLEIVQKAESYGFDFALSMIKLRGFGGPSGFWDENLESFTLMAGLAARTERIRLFATTAVLTIPPAIAARMAATVDSISHGRFGLNLVAGWQKAEYDQMGLWPGDEVHFKRRYAYQTEYMQVMKELWETGRSDFQGEYFQMNDCRMLPKPTSHIPIVSAGQSSQGMAFAAEYSDYNFSMGVGVNTPTAYAEQNQALLEARAKTGRDVGSYVLFMVIADETDEAAQAKWQAYSDGVDVEAIAWMTGQALTDTNGEEGNTAKRISLPEGAVNMNMGTLVGSYEHVAAMLDEAADVEGTKGIMLVFDDFLQGMDDFGNRIQPLMRTREGVASVAPSAVTA</sequence>
<dbReference type="NCBIfam" id="TIGR03612">
    <property type="entry name" value="RutA"/>
    <property type="match status" value="1"/>
</dbReference>
<dbReference type="InterPro" id="IPR019914">
    <property type="entry name" value="Pyrimidine_monooxygenase_RutA"/>
</dbReference>
<feature type="binding site" evidence="6">
    <location>
        <position position="127"/>
    </location>
    <ligand>
        <name>FMN</name>
        <dbReference type="ChEBI" id="CHEBI:58210"/>
    </ligand>
</feature>
<dbReference type="Proteomes" id="UP000648535">
    <property type="component" value="Unassembled WGS sequence"/>
</dbReference>
<evidence type="ECO:0000256" key="3">
    <source>
        <dbReference type="ARBA" id="ARBA00022857"/>
    </source>
</evidence>
<dbReference type="Pfam" id="PF00296">
    <property type="entry name" value="Bac_luciferase"/>
    <property type="match status" value="1"/>
</dbReference>
<dbReference type="PANTHER" id="PTHR42847:SF4">
    <property type="entry name" value="ALKANESULFONATE MONOOXYGENASE-RELATED"/>
    <property type="match status" value="1"/>
</dbReference>
<dbReference type="EMBL" id="JAFBCG010000001">
    <property type="protein sequence ID" value="MBM7802645.1"/>
    <property type="molecule type" value="Genomic_DNA"/>
</dbReference>
<proteinExistence type="inferred from homology"/>
<evidence type="ECO:0000313" key="8">
    <source>
        <dbReference type="EMBL" id="GGL10305.1"/>
    </source>
</evidence>
<keyword evidence="4 6" id="KW-0560">Oxidoreductase</keyword>
<accession>A0A8H9L1F5</accession>
<evidence type="ECO:0000256" key="4">
    <source>
        <dbReference type="ARBA" id="ARBA00023002"/>
    </source>
</evidence>
<comment type="similarity">
    <text evidence="6">Belongs to the NtaA/SnaA/DszA monooxygenase family. RutA subfamily.</text>
</comment>
<comment type="function">
    <text evidence="6">Catalyzes the pyrimidine ring opening between N-3 and C-4 by an unusual flavin hydroperoxide-catalyzed mechanism, adding oxygen atoms in the process to yield ureidoacrylate peracid, that immediately reacts with FMN forming ureidoacrylate and FMN-N(5)-oxide. The FMN-N(5)-oxide reacts spontaneously with NADH to produce FMN. Requires the flavin reductase RutF to regenerate FMN in vivo.</text>
</comment>
<dbReference type="Gene3D" id="3.20.20.30">
    <property type="entry name" value="Luciferase-like domain"/>
    <property type="match status" value="1"/>
</dbReference>
<evidence type="ECO:0000259" key="7">
    <source>
        <dbReference type="Pfam" id="PF00296"/>
    </source>
</evidence>
<gene>
    <name evidence="6 8" type="primary">rutA</name>
    <name evidence="8" type="ORF">GCM10009769_30480</name>
    <name evidence="9" type="ORF">JOE58_001896</name>
</gene>
<name>A0A8H9L1F5_9MICO</name>
<evidence type="ECO:0000256" key="6">
    <source>
        <dbReference type="HAMAP-Rule" id="MF_01699"/>
    </source>
</evidence>
<feature type="binding site" evidence="6">
    <location>
        <begin position="153"/>
        <end position="154"/>
    </location>
    <ligand>
        <name>FMN</name>
        <dbReference type="ChEBI" id="CHEBI:58210"/>
    </ligand>
</feature>
<feature type="binding site" evidence="6">
    <location>
        <position position="136"/>
    </location>
    <ligand>
        <name>FMN</name>
        <dbReference type="ChEBI" id="CHEBI:58210"/>
    </ligand>
</feature>
<dbReference type="EC" id="1.14.99.46" evidence="6"/>
<dbReference type="GO" id="GO:0046306">
    <property type="term" value="P:alkanesulfonate catabolic process"/>
    <property type="evidence" value="ECO:0007669"/>
    <property type="project" value="TreeGrafter"/>
</dbReference>
<dbReference type="InterPro" id="IPR036661">
    <property type="entry name" value="Luciferase-like_sf"/>
</dbReference>
<dbReference type="SUPFAM" id="SSF51679">
    <property type="entry name" value="Bacterial luciferase-like"/>
    <property type="match status" value="1"/>
</dbReference>
<protein>
    <recommendedName>
        <fullName evidence="6">Pyrimidine monooxygenase RutA</fullName>
        <ecNumber evidence="6">1.14.99.46</ecNumber>
    </recommendedName>
</protein>
<keyword evidence="3 6" id="KW-0521">NADP</keyword>
<evidence type="ECO:0000313" key="9">
    <source>
        <dbReference type="EMBL" id="MBM7802645.1"/>
    </source>
</evidence>
<dbReference type="GO" id="GO:0019740">
    <property type="term" value="P:nitrogen utilization"/>
    <property type="evidence" value="ECO:0007669"/>
    <property type="project" value="UniProtKB-UniRule"/>
</dbReference>
<comment type="catalytic activity">
    <reaction evidence="6">
        <text>thymine + FMNH2 + NADH + O2 = (Z)-2-methylureidoacrylate + FMN + NAD(+) + H2O + H(+)</text>
        <dbReference type="Rhea" id="RHEA:31599"/>
        <dbReference type="ChEBI" id="CHEBI:15377"/>
        <dbReference type="ChEBI" id="CHEBI:15378"/>
        <dbReference type="ChEBI" id="CHEBI:15379"/>
        <dbReference type="ChEBI" id="CHEBI:17821"/>
        <dbReference type="ChEBI" id="CHEBI:57540"/>
        <dbReference type="ChEBI" id="CHEBI:57618"/>
        <dbReference type="ChEBI" id="CHEBI:57945"/>
        <dbReference type="ChEBI" id="CHEBI:58210"/>
        <dbReference type="ChEBI" id="CHEBI:143783"/>
        <dbReference type="EC" id="1.14.99.46"/>
    </reaction>
</comment>
<dbReference type="GO" id="GO:0052614">
    <property type="term" value="F:uracil oxygenase activity"/>
    <property type="evidence" value="ECO:0007669"/>
    <property type="project" value="UniProtKB-EC"/>
</dbReference>
<evidence type="ECO:0000313" key="10">
    <source>
        <dbReference type="Proteomes" id="UP000648535"/>
    </source>
</evidence>
<organism evidence="8 10">
    <name type="scientific">Curtobacterium luteum</name>
    <dbReference type="NCBI Taxonomy" id="33881"/>
    <lineage>
        <taxon>Bacteria</taxon>
        <taxon>Bacillati</taxon>
        <taxon>Actinomycetota</taxon>
        <taxon>Actinomycetes</taxon>
        <taxon>Micrococcales</taxon>
        <taxon>Microbacteriaceae</taxon>
        <taxon>Curtobacterium</taxon>
    </lineage>
</organism>
<dbReference type="PANTHER" id="PTHR42847">
    <property type="entry name" value="ALKANESULFONATE MONOOXYGENASE"/>
    <property type="match status" value="1"/>
</dbReference>
<reference evidence="9 11" key="3">
    <citation type="submission" date="2021-01" db="EMBL/GenBank/DDBJ databases">
        <title>Sequencing the genomes of 1000 actinobacteria strains.</title>
        <authorList>
            <person name="Klenk H.-P."/>
        </authorList>
    </citation>
    <scope>NUCLEOTIDE SEQUENCE [LARGE SCALE GENOMIC DNA]</scope>
    <source>
        <strain evidence="9 11">DSM 20542</strain>
    </source>
</reference>
<comment type="catalytic activity">
    <reaction evidence="6">
        <text>uracil + FMNH2 + NADH + O2 = (Z)-3-ureidoacrylate + FMN + NAD(+) + H2O + H(+)</text>
        <dbReference type="Rhea" id="RHEA:31587"/>
        <dbReference type="ChEBI" id="CHEBI:15377"/>
        <dbReference type="ChEBI" id="CHEBI:15378"/>
        <dbReference type="ChEBI" id="CHEBI:15379"/>
        <dbReference type="ChEBI" id="CHEBI:17568"/>
        <dbReference type="ChEBI" id="CHEBI:57540"/>
        <dbReference type="ChEBI" id="CHEBI:57618"/>
        <dbReference type="ChEBI" id="CHEBI:57945"/>
        <dbReference type="ChEBI" id="CHEBI:58210"/>
        <dbReference type="ChEBI" id="CHEBI:59891"/>
        <dbReference type="EC" id="1.14.99.46"/>
    </reaction>
</comment>
<dbReference type="CDD" id="cd01094">
    <property type="entry name" value="Alkanesulfonate_monoxygenase"/>
    <property type="match status" value="1"/>
</dbReference>
<dbReference type="Proteomes" id="UP000746584">
    <property type="component" value="Unassembled WGS sequence"/>
</dbReference>
<reference evidence="8" key="2">
    <citation type="submission" date="2020-09" db="EMBL/GenBank/DDBJ databases">
        <authorList>
            <person name="Sun Q."/>
            <person name="Ohkuma M."/>
        </authorList>
    </citation>
    <scope>NUCLEOTIDE SEQUENCE</scope>
    <source>
        <strain evidence="8">JCM 1480</strain>
    </source>
</reference>
<feature type="domain" description="Luciferase-like" evidence="7">
    <location>
        <begin position="13"/>
        <end position="327"/>
    </location>
</feature>
<dbReference type="GO" id="GO:0008726">
    <property type="term" value="F:alkanesulfonate monooxygenase activity"/>
    <property type="evidence" value="ECO:0007669"/>
    <property type="project" value="TreeGrafter"/>
</dbReference>
<reference evidence="8" key="1">
    <citation type="journal article" date="2014" name="Int. J. Syst. Evol. Microbiol.">
        <title>Complete genome sequence of Corynebacterium casei LMG S-19264T (=DSM 44701T), isolated from a smear-ripened cheese.</title>
        <authorList>
            <consortium name="US DOE Joint Genome Institute (JGI-PGF)"/>
            <person name="Walter F."/>
            <person name="Albersmeier A."/>
            <person name="Kalinowski J."/>
            <person name="Ruckert C."/>
        </authorList>
    </citation>
    <scope>NUCLEOTIDE SEQUENCE</scope>
    <source>
        <strain evidence="8">JCM 1480</strain>
    </source>
</reference>
<dbReference type="RefSeq" id="WP_229728096.1">
    <property type="nucleotide sequence ID" value="NZ_BMOI01000016.1"/>
</dbReference>